<dbReference type="Proteomes" id="UP001428290">
    <property type="component" value="Unassembled WGS sequence"/>
</dbReference>
<dbReference type="PANTHER" id="PTHR47572">
    <property type="entry name" value="LIPOPROTEIN-RELATED"/>
    <property type="match status" value="1"/>
</dbReference>
<evidence type="ECO:0000313" key="4">
    <source>
        <dbReference type="Proteomes" id="UP001428290"/>
    </source>
</evidence>
<name>A0ABP9WVY4_9CHLR</name>
<evidence type="ECO:0000313" key="3">
    <source>
        <dbReference type="EMBL" id="GAA5527374.1"/>
    </source>
</evidence>
<feature type="chain" id="PRO_5045943576" description="SMP-30/Gluconolactonase/LRE-like region domain-containing protein" evidence="1">
    <location>
        <begin position="20"/>
        <end position="330"/>
    </location>
</feature>
<keyword evidence="4" id="KW-1185">Reference proteome</keyword>
<proteinExistence type="predicted"/>
<reference evidence="3 4" key="1">
    <citation type="submission" date="2024-02" db="EMBL/GenBank/DDBJ databases">
        <title>Herpetosiphon gulosus NBRC 112829.</title>
        <authorList>
            <person name="Ichikawa N."/>
            <person name="Katano-Makiyama Y."/>
            <person name="Hidaka K."/>
        </authorList>
    </citation>
    <scope>NUCLEOTIDE SEQUENCE [LARGE SCALE GENOMIC DNA]</scope>
    <source>
        <strain evidence="3 4">NBRC 112829</strain>
    </source>
</reference>
<gene>
    <name evidence="3" type="ORF">Hgul01_01160</name>
</gene>
<comment type="caution">
    <text evidence="3">The sequence shown here is derived from an EMBL/GenBank/DDBJ whole genome shotgun (WGS) entry which is preliminary data.</text>
</comment>
<evidence type="ECO:0000256" key="1">
    <source>
        <dbReference type="SAM" id="SignalP"/>
    </source>
</evidence>
<protein>
    <recommendedName>
        <fullName evidence="2">SMP-30/Gluconolactonase/LRE-like region domain-containing protein</fullName>
    </recommendedName>
</protein>
<accession>A0ABP9WVY4</accession>
<dbReference type="Gene3D" id="2.120.10.30">
    <property type="entry name" value="TolB, C-terminal domain"/>
    <property type="match status" value="1"/>
</dbReference>
<dbReference type="InterPro" id="IPR013658">
    <property type="entry name" value="SGL"/>
</dbReference>
<feature type="signal peptide" evidence="1">
    <location>
        <begin position="1"/>
        <end position="19"/>
    </location>
</feature>
<organism evidence="3 4">
    <name type="scientific">Herpetosiphon gulosus</name>
    <dbReference type="NCBI Taxonomy" id="1973496"/>
    <lineage>
        <taxon>Bacteria</taxon>
        <taxon>Bacillati</taxon>
        <taxon>Chloroflexota</taxon>
        <taxon>Chloroflexia</taxon>
        <taxon>Herpetosiphonales</taxon>
        <taxon>Herpetosiphonaceae</taxon>
        <taxon>Herpetosiphon</taxon>
    </lineage>
</organism>
<dbReference type="RefSeq" id="WP_345721012.1">
    <property type="nucleotide sequence ID" value="NZ_BAABRU010000003.1"/>
</dbReference>
<evidence type="ECO:0000259" key="2">
    <source>
        <dbReference type="Pfam" id="PF08450"/>
    </source>
</evidence>
<dbReference type="EMBL" id="BAABRU010000003">
    <property type="protein sequence ID" value="GAA5527374.1"/>
    <property type="molecule type" value="Genomic_DNA"/>
</dbReference>
<dbReference type="PANTHER" id="PTHR47572:SF5">
    <property type="entry name" value="BLR2277 PROTEIN"/>
    <property type="match status" value="1"/>
</dbReference>
<keyword evidence="1" id="KW-0732">Signal</keyword>
<feature type="domain" description="SMP-30/Gluconolactonase/LRE-like region" evidence="2">
    <location>
        <begin position="117"/>
        <end position="290"/>
    </location>
</feature>
<sequence length="330" mass="34672">MAQIYLLMLLICVSLTSCGSTVAPTATVVPSATSVSQAEVTATVAPTLEPTTAPIVTITAPITLSEGFAQPEGMLHNQLSDLYLVSNINGTPFGRDDNGYISQINPDGTLKQAKWIDGATAEVELNAPKGMAIANDTLYVSDLDSVRLFDAVSGEVKGTIAISGSSFLNDVVARDDGTVFVSDMGINEAFGSTGTAAIYQIDPAGNVSLAVKLANGNPNGLAITADGRLLVCRYDTTEEIFELTADGTLQTYRKASASQHDGLVVLADQSLLVSVWRTGNIHQLMADGSESIMYYGTTGAPADINVDHQRGVVLMPLIMTNQVALWPLAN</sequence>
<dbReference type="Pfam" id="PF08450">
    <property type="entry name" value="SGL"/>
    <property type="match status" value="1"/>
</dbReference>
<dbReference type="InterPro" id="IPR051262">
    <property type="entry name" value="SMP-30/CGR1_Lactonase"/>
</dbReference>
<dbReference type="InterPro" id="IPR011042">
    <property type="entry name" value="6-blade_b-propeller_TolB-like"/>
</dbReference>
<dbReference type="SUPFAM" id="SSF101898">
    <property type="entry name" value="NHL repeat"/>
    <property type="match status" value="1"/>
</dbReference>